<dbReference type="SMART" id="SM00494">
    <property type="entry name" value="ChtBD2"/>
    <property type="match status" value="1"/>
</dbReference>
<evidence type="ECO:0000256" key="1">
    <source>
        <dbReference type="SAM" id="SignalP"/>
    </source>
</evidence>
<dbReference type="SUPFAM" id="SSF57625">
    <property type="entry name" value="Invertebrate chitin-binding proteins"/>
    <property type="match status" value="1"/>
</dbReference>
<dbReference type="Pfam" id="PF01607">
    <property type="entry name" value="CBM_14"/>
    <property type="match status" value="1"/>
</dbReference>
<gene>
    <name evidence="4" type="primary">LOC106153288</name>
</gene>
<dbReference type="RefSeq" id="XP_013382615.1">
    <property type="nucleotide sequence ID" value="XM_013527161.2"/>
</dbReference>
<evidence type="ECO:0000259" key="2">
    <source>
        <dbReference type="PROSITE" id="PS50940"/>
    </source>
</evidence>
<dbReference type="Gene3D" id="2.170.140.10">
    <property type="entry name" value="Chitin binding domain"/>
    <property type="match status" value="1"/>
</dbReference>
<name>A0A1S3H947_LINAN</name>
<dbReference type="KEGG" id="lak:106153288"/>
<dbReference type="InParanoid" id="A0A1S3H947"/>
<proteinExistence type="predicted"/>
<evidence type="ECO:0000313" key="4">
    <source>
        <dbReference type="RefSeq" id="XP_013382615.1"/>
    </source>
</evidence>
<protein>
    <submittedName>
        <fullName evidence="4">Uncharacterized protein LOC106153288</fullName>
    </submittedName>
</protein>
<sequence length="149" mass="16684">MAKVTACFLISLAFVAIPRVLGSSEPIFEDPDEQFRVCANPAEYDGVDAFGSDLCGNMCWCGKDEEERVELTCTNHPCEGKLRVLCSDHGVAHRDPSSCGRFYVCKSITYKHLVYDHVLFSQCPEGTVFNEKKSICDKPVNVNECYQEE</sequence>
<dbReference type="GO" id="GO:0008061">
    <property type="term" value="F:chitin binding"/>
    <property type="evidence" value="ECO:0007669"/>
    <property type="project" value="InterPro"/>
</dbReference>
<feature type="domain" description="Chitin-binding type-2" evidence="2">
    <location>
        <begin position="83"/>
        <end position="147"/>
    </location>
</feature>
<reference evidence="4" key="1">
    <citation type="submission" date="2025-08" db="UniProtKB">
        <authorList>
            <consortium name="RefSeq"/>
        </authorList>
    </citation>
    <scope>IDENTIFICATION</scope>
    <source>
        <tissue evidence="4">Gonads</tissue>
    </source>
</reference>
<dbReference type="InterPro" id="IPR002557">
    <property type="entry name" value="Chitin-bd_dom"/>
</dbReference>
<dbReference type="GeneID" id="106153288"/>
<keyword evidence="1" id="KW-0732">Signal</keyword>
<evidence type="ECO:0000313" key="3">
    <source>
        <dbReference type="Proteomes" id="UP000085678"/>
    </source>
</evidence>
<feature type="chain" id="PRO_5010366725" evidence="1">
    <location>
        <begin position="23"/>
        <end position="149"/>
    </location>
</feature>
<dbReference type="PROSITE" id="PS50940">
    <property type="entry name" value="CHIT_BIND_II"/>
    <property type="match status" value="1"/>
</dbReference>
<dbReference type="AlphaFoldDB" id="A0A1S3H947"/>
<accession>A0A1S3H947</accession>
<dbReference type="GO" id="GO:0005576">
    <property type="term" value="C:extracellular region"/>
    <property type="evidence" value="ECO:0007669"/>
    <property type="project" value="InterPro"/>
</dbReference>
<dbReference type="OrthoDB" id="6020543at2759"/>
<keyword evidence="3" id="KW-1185">Reference proteome</keyword>
<feature type="signal peptide" evidence="1">
    <location>
        <begin position="1"/>
        <end position="22"/>
    </location>
</feature>
<dbReference type="Proteomes" id="UP000085678">
    <property type="component" value="Unplaced"/>
</dbReference>
<organism evidence="3 4">
    <name type="scientific">Lingula anatina</name>
    <name type="common">Brachiopod</name>
    <name type="synonym">Lingula unguis</name>
    <dbReference type="NCBI Taxonomy" id="7574"/>
    <lineage>
        <taxon>Eukaryota</taxon>
        <taxon>Metazoa</taxon>
        <taxon>Spiralia</taxon>
        <taxon>Lophotrochozoa</taxon>
        <taxon>Brachiopoda</taxon>
        <taxon>Linguliformea</taxon>
        <taxon>Lingulata</taxon>
        <taxon>Lingulida</taxon>
        <taxon>Linguloidea</taxon>
        <taxon>Lingulidae</taxon>
        <taxon>Lingula</taxon>
    </lineage>
</organism>
<dbReference type="InterPro" id="IPR036508">
    <property type="entry name" value="Chitin-bd_dom_sf"/>
</dbReference>